<evidence type="ECO:0000313" key="2">
    <source>
        <dbReference type="Proteomes" id="UP000008367"/>
    </source>
</evidence>
<organism evidence="1 2">
    <name type="scientific">Vibrio harveyi</name>
    <name type="common">Beneckea harveyi</name>
    <dbReference type="NCBI Taxonomy" id="669"/>
    <lineage>
        <taxon>Bacteria</taxon>
        <taxon>Pseudomonadati</taxon>
        <taxon>Pseudomonadota</taxon>
        <taxon>Gammaproteobacteria</taxon>
        <taxon>Vibrionales</taxon>
        <taxon>Vibrionaceae</taxon>
        <taxon>Vibrio</taxon>
    </lineage>
</organism>
<comment type="caution">
    <text evidence="1">The sequence shown here is derived from an EMBL/GenBank/DDBJ whole genome shotgun (WGS) entry which is preliminary data.</text>
</comment>
<reference evidence="1 2" key="1">
    <citation type="submission" date="2012-10" db="EMBL/GenBank/DDBJ databases">
        <title>Genome sequence of Vibrio Cholerae HENC-02.</title>
        <authorList>
            <person name="Eppinger M."/>
            <person name="Hasan N.A."/>
            <person name="Sengamalay N."/>
            <person name="Hine E."/>
            <person name="Su Q."/>
            <person name="Daugherty S.C."/>
            <person name="Young S."/>
            <person name="Sadzewicz L."/>
            <person name="Tallon L."/>
            <person name="Cebula T.A."/>
            <person name="Ravel J."/>
            <person name="Colwell R.R."/>
        </authorList>
    </citation>
    <scope>NUCLEOTIDE SEQUENCE [LARGE SCALE GENOMIC DNA]</scope>
    <source>
        <strain evidence="1 2">HENC-02</strain>
    </source>
</reference>
<accession>A0A454D3C8</accession>
<dbReference type="EMBL" id="AJSR01000433">
    <property type="protein sequence ID" value="EKM33106.1"/>
    <property type="molecule type" value="Genomic_DNA"/>
</dbReference>
<protein>
    <submittedName>
        <fullName evidence="1">Uncharacterized protein</fullName>
    </submittedName>
</protein>
<proteinExistence type="predicted"/>
<sequence>MSKVSIDSFDTLYGNDIAVYVDELERVAAFLHDELIVYFPGLFDKVEKHS</sequence>
<name>A0A454D3C8_VIBHA</name>
<evidence type="ECO:0000313" key="1">
    <source>
        <dbReference type="EMBL" id="EKM33106.1"/>
    </source>
</evidence>
<gene>
    <name evidence="1" type="ORF">VCHENC02_1406</name>
</gene>
<dbReference type="Proteomes" id="UP000008367">
    <property type="component" value="Unassembled WGS sequence"/>
</dbReference>
<dbReference type="AlphaFoldDB" id="A0A454D3C8"/>